<keyword evidence="2" id="KW-1185">Reference proteome</keyword>
<sequence length="63" mass="7381">MEHTANPVGSTLSPNKRGYEQLEVENITTHKGRKPKYKCWVENHLNLSHQCNFRPKKDNISLY</sequence>
<reference evidence="1" key="1">
    <citation type="submission" date="2020-09" db="EMBL/GenBank/DDBJ databases">
        <title>Genome-Enabled Discovery of Anthraquinone Biosynthesis in Senna tora.</title>
        <authorList>
            <person name="Kang S.-H."/>
            <person name="Pandey R.P."/>
            <person name="Lee C.-M."/>
            <person name="Sim J.-S."/>
            <person name="Jeong J.-T."/>
            <person name="Choi B.-S."/>
            <person name="Jung M."/>
            <person name="Ginzburg D."/>
            <person name="Zhao K."/>
            <person name="Won S.Y."/>
            <person name="Oh T.-J."/>
            <person name="Yu Y."/>
            <person name="Kim N.-H."/>
            <person name="Lee O.R."/>
            <person name="Lee T.-H."/>
            <person name="Bashyal P."/>
            <person name="Kim T.-S."/>
            <person name="Lee W.-H."/>
            <person name="Kawkins C."/>
            <person name="Kim C.-K."/>
            <person name="Kim J.S."/>
            <person name="Ahn B.O."/>
            <person name="Rhee S.Y."/>
            <person name="Sohng J.K."/>
        </authorList>
    </citation>
    <scope>NUCLEOTIDE SEQUENCE</scope>
    <source>
        <tissue evidence="1">Leaf</tissue>
    </source>
</reference>
<evidence type="ECO:0000313" key="2">
    <source>
        <dbReference type="Proteomes" id="UP000634136"/>
    </source>
</evidence>
<proteinExistence type="predicted"/>
<protein>
    <submittedName>
        <fullName evidence="1">Uncharacterized protein</fullName>
    </submittedName>
</protein>
<evidence type="ECO:0000313" key="1">
    <source>
        <dbReference type="EMBL" id="KAF7815565.1"/>
    </source>
</evidence>
<accession>A0A834T5S9</accession>
<organism evidence="1 2">
    <name type="scientific">Senna tora</name>
    <dbReference type="NCBI Taxonomy" id="362788"/>
    <lineage>
        <taxon>Eukaryota</taxon>
        <taxon>Viridiplantae</taxon>
        <taxon>Streptophyta</taxon>
        <taxon>Embryophyta</taxon>
        <taxon>Tracheophyta</taxon>
        <taxon>Spermatophyta</taxon>
        <taxon>Magnoliopsida</taxon>
        <taxon>eudicotyledons</taxon>
        <taxon>Gunneridae</taxon>
        <taxon>Pentapetalae</taxon>
        <taxon>rosids</taxon>
        <taxon>fabids</taxon>
        <taxon>Fabales</taxon>
        <taxon>Fabaceae</taxon>
        <taxon>Caesalpinioideae</taxon>
        <taxon>Cassia clade</taxon>
        <taxon>Senna</taxon>
    </lineage>
</organism>
<comment type="caution">
    <text evidence="1">The sequence shown here is derived from an EMBL/GenBank/DDBJ whole genome shotgun (WGS) entry which is preliminary data.</text>
</comment>
<dbReference type="EMBL" id="JAAIUW010000009">
    <property type="protein sequence ID" value="KAF7815565.1"/>
    <property type="molecule type" value="Genomic_DNA"/>
</dbReference>
<gene>
    <name evidence="1" type="ORF">G2W53_029534</name>
</gene>
<dbReference type="Proteomes" id="UP000634136">
    <property type="component" value="Unassembled WGS sequence"/>
</dbReference>
<name>A0A834T5S9_9FABA</name>
<dbReference type="AlphaFoldDB" id="A0A834T5S9"/>